<proteinExistence type="predicted"/>
<dbReference type="Proteomes" id="UP000002186">
    <property type="component" value="Chromosome"/>
</dbReference>
<name>C4KDM4_THASP</name>
<dbReference type="EMBL" id="CP001281">
    <property type="protein sequence ID" value="ACR02190.1"/>
    <property type="molecule type" value="Genomic_DNA"/>
</dbReference>
<evidence type="ECO:0000313" key="2">
    <source>
        <dbReference type="EMBL" id="TXH79797.1"/>
    </source>
</evidence>
<protein>
    <recommendedName>
        <fullName evidence="5">HNH nuclease domain-containing protein</fullName>
    </recommendedName>
</protein>
<dbReference type="HOGENOM" id="CLU_071576_1_0_4"/>
<reference evidence="3" key="1">
    <citation type="submission" date="2009-05" db="EMBL/GenBank/DDBJ databases">
        <title>Complete sequence of chromosome of Thauera sp. MZ1T.</title>
        <authorList>
            <consortium name="US DOE Joint Genome Institute"/>
            <person name="Lucas S."/>
            <person name="Copeland A."/>
            <person name="Lapidus A."/>
            <person name="Glavina del Rio T."/>
            <person name="Dalin E."/>
            <person name="Tice H."/>
            <person name="Bruce D."/>
            <person name="Goodwin L."/>
            <person name="Pitluck S."/>
            <person name="Sims D."/>
            <person name="Brettin T."/>
            <person name="Detter J.C."/>
            <person name="Han C."/>
            <person name="Larimer F."/>
            <person name="Land M."/>
            <person name="Hauser L."/>
            <person name="Kyrpides N."/>
            <person name="Mikhailova N."/>
            <person name="Sayler G.S."/>
        </authorList>
    </citation>
    <scope>NUCLEOTIDE SEQUENCE [LARGE SCALE GENOMIC DNA]</scope>
    <source>
        <strain evidence="3">MZ1T</strain>
    </source>
</reference>
<organism evidence="1 3">
    <name type="scientific">Thauera aminoaromatica</name>
    <dbReference type="NCBI Taxonomy" id="164330"/>
    <lineage>
        <taxon>Bacteria</taxon>
        <taxon>Pseudomonadati</taxon>
        <taxon>Pseudomonadota</taxon>
        <taxon>Betaproteobacteria</taxon>
        <taxon>Rhodocyclales</taxon>
        <taxon>Zoogloeaceae</taxon>
        <taxon>Thauera</taxon>
    </lineage>
</organism>
<dbReference type="AlphaFoldDB" id="C4KDM4"/>
<reference evidence="1 3" key="2">
    <citation type="journal article" date="2012" name="Stand. Genomic Sci.">
        <title>Complete genome sequence of Thauera aminoaromatica strain MZ1T.</title>
        <authorList>
            <person name="Jiang K."/>
            <person name="Sanseverino J."/>
            <person name="Chauhan A."/>
            <person name="Lucas S."/>
            <person name="Copeland A."/>
            <person name="Lapidus A."/>
            <person name="Del Rio T.G."/>
            <person name="Dalin E."/>
            <person name="Tice H."/>
            <person name="Bruce D."/>
            <person name="Goodwin L."/>
            <person name="Pitluck S."/>
            <person name="Sims D."/>
            <person name="Brettin T."/>
            <person name="Detter J.C."/>
            <person name="Han C."/>
            <person name="Chang Y.J."/>
            <person name="Larimer F."/>
            <person name="Land M."/>
            <person name="Hauser L."/>
            <person name="Kyrpides N.C."/>
            <person name="Mikhailova N."/>
            <person name="Moser S."/>
            <person name="Jegier P."/>
            <person name="Close D."/>
            <person name="Debruyn J.M."/>
            <person name="Wang Y."/>
            <person name="Layton A.C."/>
            <person name="Allen M.S."/>
            <person name="Sayler G.S."/>
        </authorList>
    </citation>
    <scope>NUCLEOTIDE SEQUENCE [LARGE SCALE GENOMIC DNA]</scope>
    <source>
        <strain evidence="1 3">MZ1T</strain>
    </source>
</reference>
<dbReference type="OrthoDB" id="8824552at2"/>
<accession>A0A5C7S808</accession>
<keyword evidence="3" id="KW-1185">Reference proteome</keyword>
<accession>C4KDM4</accession>
<dbReference type="RefSeq" id="WP_012586030.1">
    <property type="nucleotide sequence ID" value="NC_011662.2"/>
</dbReference>
<dbReference type="Proteomes" id="UP000321192">
    <property type="component" value="Unassembled WGS sequence"/>
</dbReference>
<evidence type="ECO:0000313" key="1">
    <source>
        <dbReference type="EMBL" id="ACR02190.1"/>
    </source>
</evidence>
<evidence type="ECO:0008006" key="5">
    <source>
        <dbReference type="Google" id="ProtNLM"/>
    </source>
</evidence>
<gene>
    <name evidence="1" type="ordered locus">Tmz1t_3597</name>
    <name evidence="2" type="ORF">E6Q80_19735</name>
</gene>
<evidence type="ECO:0000313" key="4">
    <source>
        <dbReference type="Proteomes" id="UP000321192"/>
    </source>
</evidence>
<dbReference type="EMBL" id="SSFD01000333">
    <property type="protein sequence ID" value="TXH79797.1"/>
    <property type="molecule type" value="Genomic_DNA"/>
</dbReference>
<evidence type="ECO:0000313" key="3">
    <source>
        <dbReference type="Proteomes" id="UP000002186"/>
    </source>
</evidence>
<dbReference type="eggNOG" id="COG1403">
    <property type="taxonomic scope" value="Bacteria"/>
</dbReference>
<sequence length="287" mass="32730">MIFVRRDPKLIPEKVLRVAERAQAELEALPAEQRAAFIEKKKRIWRAFARYLSKMSYGKCWYSESDCVHSFMDVDHYRPKKQAKRSDTDSDDGYPWLAFSWDNFRLSAQRANQINHDDATDETVGKGAWFPLMQGSRRATWDDRCIEDERPVLLDPAKLADVRLIEVTATGRMGPTRFCLGEYERTRVHDTVRLLGLDLPGLVSARQGAMRLVQEIVELVVQNKTAAELSAAASAFVSLHLRADSQLDMLQRLTKPDRPFASAARAQLKLMGYEDLCLRLEQGQEAA</sequence>
<reference evidence="2 4" key="3">
    <citation type="submission" date="2018-09" db="EMBL/GenBank/DDBJ databases">
        <title>Metagenome Assembled Genomes from an Advanced Water Purification Facility.</title>
        <authorList>
            <person name="Stamps B.W."/>
            <person name="Spear J.R."/>
        </authorList>
    </citation>
    <scope>NUCLEOTIDE SEQUENCE [LARGE SCALE GENOMIC DNA]</scope>
    <source>
        <strain evidence="2">Bin_27_1</strain>
    </source>
</reference>
<dbReference type="KEGG" id="tmz:Tmz1t_3597"/>
<dbReference type="STRING" id="85643.Tmz1t_3597"/>